<reference evidence="2" key="1">
    <citation type="journal article" date="2023" name="G3 (Bethesda)">
        <title>A reference genome for the long-term kleptoplast-retaining sea slug Elysia crispata morphotype clarki.</title>
        <authorList>
            <person name="Eastman K.E."/>
            <person name="Pendleton A.L."/>
            <person name="Shaikh M.A."/>
            <person name="Suttiyut T."/>
            <person name="Ogas R."/>
            <person name="Tomko P."/>
            <person name="Gavelis G."/>
            <person name="Widhalm J.R."/>
            <person name="Wisecaver J.H."/>
        </authorList>
    </citation>
    <scope>NUCLEOTIDE SEQUENCE</scope>
    <source>
        <strain evidence="2">ECLA1</strain>
    </source>
</reference>
<dbReference type="AlphaFoldDB" id="A0AAE0Z0T2"/>
<comment type="caution">
    <text evidence="2">The sequence shown here is derived from an EMBL/GenBank/DDBJ whole genome shotgun (WGS) entry which is preliminary data.</text>
</comment>
<gene>
    <name evidence="2" type="ORF">RRG08_010684</name>
</gene>
<feature type="region of interest" description="Disordered" evidence="1">
    <location>
        <begin position="356"/>
        <end position="385"/>
    </location>
</feature>
<evidence type="ECO:0000256" key="1">
    <source>
        <dbReference type="SAM" id="MobiDB-lite"/>
    </source>
</evidence>
<name>A0AAE0Z0T2_9GAST</name>
<evidence type="ECO:0000313" key="2">
    <source>
        <dbReference type="EMBL" id="KAK3760713.1"/>
    </source>
</evidence>
<evidence type="ECO:0000313" key="3">
    <source>
        <dbReference type="Proteomes" id="UP001283361"/>
    </source>
</evidence>
<accession>A0AAE0Z0T2</accession>
<organism evidence="2 3">
    <name type="scientific">Elysia crispata</name>
    <name type="common">lettuce slug</name>
    <dbReference type="NCBI Taxonomy" id="231223"/>
    <lineage>
        <taxon>Eukaryota</taxon>
        <taxon>Metazoa</taxon>
        <taxon>Spiralia</taxon>
        <taxon>Lophotrochozoa</taxon>
        <taxon>Mollusca</taxon>
        <taxon>Gastropoda</taxon>
        <taxon>Heterobranchia</taxon>
        <taxon>Euthyneura</taxon>
        <taxon>Panpulmonata</taxon>
        <taxon>Sacoglossa</taxon>
        <taxon>Placobranchoidea</taxon>
        <taxon>Plakobranchidae</taxon>
        <taxon>Elysia</taxon>
    </lineage>
</organism>
<sequence length="385" mass="43400">MTDDGKARKERIVSRLFENQGKTLAILHLYITVLNLLKQFVLKFQRKEPLIHSLHMEQEKLVRNFLCCFIKAETLAGRSASGLSRLINRLEEQAIEAKDMYKGPVVDRILEGESLSSSQKEEFLSQVKTAFLTAGHTLLNKLPLTNETLRNLSALDGDLRQHHHMKKCMEGLIKTFHHIFTDKEIEDVNVELLGFTCDETLPELNGGRVDEWWEARTSYPCLQKLAKAALSSFHGPQVESAFNLMKDTLGSKAGSLDVSVLSSYQTVKYFIKAKESSAVKLFPRTSILHTPVNPAIVKNIRTSAGSYKSELKQKRAQLSVEFCALSLSRLHASLQTAAAARRVREKNVVLSFTKHQRMALKRKPADKSQKPSSSSNQKGAKKRRL</sequence>
<dbReference type="Proteomes" id="UP001283361">
    <property type="component" value="Unassembled WGS sequence"/>
</dbReference>
<evidence type="ECO:0008006" key="4">
    <source>
        <dbReference type="Google" id="ProtNLM"/>
    </source>
</evidence>
<keyword evidence="3" id="KW-1185">Reference proteome</keyword>
<protein>
    <recommendedName>
        <fullName evidence="4">HAT C-terminal dimerisation domain-containing protein</fullName>
    </recommendedName>
</protein>
<dbReference type="PANTHER" id="PTHR37162">
    <property type="entry name" value="HAT FAMILY DIMERISATION DOMAINCONTAINING PROTEIN-RELATED"/>
    <property type="match status" value="1"/>
</dbReference>
<proteinExistence type="predicted"/>
<dbReference type="PANTHER" id="PTHR37162:SF1">
    <property type="entry name" value="BED-TYPE DOMAIN-CONTAINING PROTEIN"/>
    <property type="match status" value="1"/>
</dbReference>
<dbReference type="EMBL" id="JAWDGP010004964">
    <property type="protein sequence ID" value="KAK3760713.1"/>
    <property type="molecule type" value="Genomic_DNA"/>
</dbReference>